<dbReference type="RefSeq" id="WP_346137387.1">
    <property type="nucleotide sequence ID" value="NZ_BAABBE010000101.1"/>
</dbReference>
<dbReference type="SUPFAM" id="SSF81301">
    <property type="entry name" value="Nucleotidyltransferase"/>
    <property type="match status" value="1"/>
</dbReference>
<name>A0ABP7CHI9_9PSEU</name>
<comment type="caution">
    <text evidence="1">The sequence shown here is derived from an EMBL/GenBank/DDBJ whole genome shotgun (WGS) entry which is preliminary data.</text>
</comment>
<reference evidence="2" key="1">
    <citation type="journal article" date="2019" name="Int. J. Syst. Evol. Microbiol.">
        <title>The Global Catalogue of Microorganisms (GCM) 10K type strain sequencing project: providing services to taxonomists for standard genome sequencing and annotation.</title>
        <authorList>
            <consortium name="The Broad Institute Genomics Platform"/>
            <consortium name="The Broad Institute Genome Sequencing Center for Infectious Disease"/>
            <person name="Wu L."/>
            <person name="Ma J."/>
        </authorList>
    </citation>
    <scope>NUCLEOTIDE SEQUENCE [LARGE SCALE GENOMIC DNA]</scope>
    <source>
        <strain evidence="2">JCM 17494</strain>
    </source>
</reference>
<proteinExistence type="predicted"/>
<accession>A0ABP7CHI9</accession>
<sequence length="204" mass="22857">MNVDLSVCIAELRSRQLLPADVRCVFVSGSLVKGWGNAASDLDVYVISDAPWTGRHIETVSVRLESSTVPVDAFYVDGFRWDVEYWELRQIDQLLHSVSWSEYDGGSLTMHPLSRHEIDVLEQLTYAQALLGEEWLAERKSELAQSALRTHLIGQRLNLADVYVEDATGQLQAEDYECAALSARLAFGHAVDALRPHLIWGCRG</sequence>
<evidence type="ECO:0000313" key="1">
    <source>
        <dbReference type="EMBL" id="GAA3690731.1"/>
    </source>
</evidence>
<protein>
    <recommendedName>
        <fullName evidence="3">Nucleotidyltransferase domain-containing protein</fullName>
    </recommendedName>
</protein>
<dbReference type="InterPro" id="IPR043519">
    <property type="entry name" value="NT_sf"/>
</dbReference>
<dbReference type="Proteomes" id="UP001500711">
    <property type="component" value="Unassembled WGS sequence"/>
</dbReference>
<dbReference type="EMBL" id="BAABBE010000101">
    <property type="protein sequence ID" value="GAA3690731.1"/>
    <property type="molecule type" value="Genomic_DNA"/>
</dbReference>
<organism evidence="1 2">
    <name type="scientific">Lentzea roselyniae</name>
    <dbReference type="NCBI Taxonomy" id="531940"/>
    <lineage>
        <taxon>Bacteria</taxon>
        <taxon>Bacillati</taxon>
        <taxon>Actinomycetota</taxon>
        <taxon>Actinomycetes</taxon>
        <taxon>Pseudonocardiales</taxon>
        <taxon>Pseudonocardiaceae</taxon>
        <taxon>Lentzea</taxon>
    </lineage>
</organism>
<keyword evidence="2" id="KW-1185">Reference proteome</keyword>
<evidence type="ECO:0000313" key="2">
    <source>
        <dbReference type="Proteomes" id="UP001500711"/>
    </source>
</evidence>
<gene>
    <name evidence="1" type="ORF">GCM10022267_91370</name>
</gene>
<evidence type="ECO:0008006" key="3">
    <source>
        <dbReference type="Google" id="ProtNLM"/>
    </source>
</evidence>